<comment type="caution">
    <text evidence="3">The sequence shown here is derived from an EMBL/GenBank/DDBJ whole genome shotgun (WGS) entry which is preliminary data.</text>
</comment>
<dbReference type="CDD" id="cd14688">
    <property type="entry name" value="bZIP_YAP"/>
    <property type="match status" value="1"/>
</dbReference>
<evidence type="ECO:0000256" key="1">
    <source>
        <dbReference type="SAM" id="Coils"/>
    </source>
</evidence>
<evidence type="ECO:0000313" key="3">
    <source>
        <dbReference type="EMBL" id="GMF31463.1"/>
    </source>
</evidence>
<gene>
    <name evidence="3" type="ORF">Plil01_001344900</name>
</gene>
<protein>
    <submittedName>
        <fullName evidence="3">Unnamed protein product</fullName>
    </submittedName>
</protein>
<keyword evidence="1" id="KW-0175">Coiled coil</keyword>
<sequence length="357" mass="40293">MASMLRVPSTHLSNSLEGPVLPRLPTGGHQGFIRSGVPVLKTSIRSDTMSYAPFPSSHSKDTHHATEPQSNSSMTWPMPSKATPPSQPANPGQTQAKTTGKRKLSDYYRTPIRRQQCRANQARYRNRQREYQQQLEDSVGQLRQEVDNFKLKYRDLSSRERSSQSPWSVVAEVFRLLESSFRSPWRVVNAQEMKNHKETRQILAVLERAFTHDAAMGHLQGVDSVIEQLRRYSQYFANPYLQLLRVESAAPGVMAARAKLSVTVSESSLQHVFVSDDDSKRDQLREQLLGQRLEIDCTMNFLFDEESCRVVRLEVTFDLVVALRRVLSSLGDVLAVLEHALITSESIIGPSEAVQAA</sequence>
<feature type="region of interest" description="Disordered" evidence="2">
    <location>
        <begin position="51"/>
        <end position="126"/>
    </location>
</feature>
<dbReference type="EMBL" id="BSXW01000907">
    <property type="protein sequence ID" value="GMF31463.1"/>
    <property type="molecule type" value="Genomic_DNA"/>
</dbReference>
<evidence type="ECO:0000313" key="4">
    <source>
        <dbReference type="Proteomes" id="UP001165083"/>
    </source>
</evidence>
<dbReference type="AlphaFoldDB" id="A0A9W6UFD5"/>
<dbReference type="Proteomes" id="UP001165083">
    <property type="component" value="Unassembled WGS sequence"/>
</dbReference>
<feature type="compositionally biased region" description="Polar residues" evidence="2">
    <location>
        <begin position="89"/>
        <end position="98"/>
    </location>
</feature>
<organism evidence="3 4">
    <name type="scientific">Phytophthora lilii</name>
    <dbReference type="NCBI Taxonomy" id="2077276"/>
    <lineage>
        <taxon>Eukaryota</taxon>
        <taxon>Sar</taxon>
        <taxon>Stramenopiles</taxon>
        <taxon>Oomycota</taxon>
        <taxon>Peronosporomycetes</taxon>
        <taxon>Peronosporales</taxon>
        <taxon>Peronosporaceae</taxon>
        <taxon>Phytophthora</taxon>
    </lineage>
</organism>
<feature type="coiled-coil region" evidence="1">
    <location>
        <begin position="132"/>
        <end position="159"/>
    </location>
</feature>
<reference evidence="3" key="1">
    <citation type="submission" date="2023-04" db="EMBL/GenBank/DDBJ databases">
        <title>Phytophthora lilii NBRC 32176.</title>
        <authorList>
            <person name="Ichikawa N."/>
            <person name="Sato H."/>
            <person name="Tonouchi N."/>
        </authorList>
    </citation>
    <scope>NUCLEOTIDE SEQUENCE</scope>
    <source>
        <strain evidence="3">NBRC 32176</strain>
    </source>
</reference>
<name>A0A9W6UFD5_9STRA</name>
<accession>A0A9W6UFD5</accession>
<feature type="region of interest" description="Disordered" evidence="2">
    <location>
        <begin position="1"/>
        <end position="34"/>
    </location>
</feature>
<proteinExistence type="predicted"/>
<keyword evidence="4" id="KW-1185">Reference proteome</keyword>
<evidence type="ECO:0000256" key="2">
    <source>
        <dbReference type="SAM" id="MobiDB-lite"/>
    </source>
</evidence>